<proteinExistence type="predicted"/>
<dbReference type="RefSeq" id="WP_004477064.1">
    <property type="nucleotide sequence ID" value="NZ_AHON02000042.1"/>
</dbReference>
<organism evidence="1 2">
    <name type="scientific">Leptospira santarosai str. MOR084</name>
    <dbReference type="NCBI Taxonomy" id="1049984"/>
    <lineage>
        <taxon>Bacteria</taxon>
        <taxon>Pseudomonadati</taxon>
        <taxon>Spirochaetota</taxon>
        <taxon>Spirochaetia</taxon>
        <taxon>Leptospirales</taxon>
        <taxon>Leptospiraceae</taxon>
        <taxon>Leptospira</taxon>
    </lineage>
</organism>
<sequence>MRWSSLASCNQVLTDGDHTIRQRLNFRAKSLFGEYHPNKNILRILIVSRKNFDVEHFEFSE</sequence>
<reference evidence="1" key="1">
    <citation type="submission" date="2012-10" db="EMBL/GenBank/DDBJ databases">
        <authorList>
            <person name="Harkins D.M."/>
            <person name="Durkin A.S."/>
            <person name="Brinkac L.M."/>
            <person name="Haft D.H."/>
            <person name="Selengut J.D."/>
            <person name="Sanka R."/>
            <person name="DePew J."/>
            <person name="Purushe J."/>
            <person name="Matthias M.A."/>
            <person name="Vinetz J.M."/>
            <person name="Sutton G.G."/>
            <person name="Nierman W.C."/>
            <person name="Fouts D.E."/>
        </authorList>
    </citation>
    <scope>NUCLEOTIDE SEQUENCE [LARGE SCALE GENOMIC DNA]</scope>
    <source>
        <strain evidence="1">MOR084</strain>
    </source>
</reference>
<evidence type="ECO:0000313" key="2">
    <source>
        <dbReference type="Proteomes" id="UP000006329"/>
    </source>
</evidence>
<keyword evidence="2" id="KW-1185">Reference proteome</keyword>
<dbReference type="Proteomes" id="UP000006329">
    <property type="component" value="Unassembled WGS sequence"/>
</dbReference>
<protein>
    <submittedName>
        <fullName evidence="1">Uncharacterized protein</fullName>
    </submittedName>
</protein>
<dbReference type="EMBL" id="AHON02000042">
    <property type="protein sequence ID" value="EKO33943.1"/>
    <property type="molecule type" value="Genomic_DNA"/>
</dbReference>
<gene>
    <name evidence="1" type="ORF">LEP1GSC179_2116</name>
</gene>
<accession>A0A0E2BF30</accession>
<comment type="caution">
    <text evidence="1">The sequence shown here is derived from an EMBL/GenBank/DDBJ whole genome shotgun (WGS) entry which is preliminary data.</text>
</comment>
<name>A0A0E2BF30_9LEPT</name>
<evidence type="ECO:0000313" key="1">
    <source>
        <dbReference type="EMBL" id="EKO33943.1"/>
    </source>
</evidence>
<dbReference type="AlphaFoldDB" id="A0A0E2BF30"/>